<reference evidence="3" key="3">
    <citation type="submission" date="2020-05" db="UniProtKB">
        <authorList>
            <consortium name="EnsemblMetazoa"/>
        </authorList>
    </citation>
    <scope>IDENTIFICATION</scope>
    <source>
        <strain evidence="3">USDA</strain>
    </source>
</reference>
<sequence>MRIVRTVGQAFEVCHKLSLNTPSSVDDDQEILNDTEDGESERCSEAFSESKKADPLVDSINCEIFPGEDSTSTQEVDGIVSNPPPPNGPANQRPLRLDMIPPPPNASKRSSPLNGGETYISPLTEPLKSSGEQIPSAGTPLSAHHEIQLLKEQLDQQSQQTQAALAQVHLLRDQLAAETAARLEAQARTHQLLVHNKELLDHITALVNHLQEQERTQKPLSSLGQNVTMMPQVRKKKKMMTKYYLRTSLLTRMITNNSMP</sequence>
<accession>E0V9T8</accession>
<dbReference type="EMBL" id="DS234996">
    <property type="protein sequence ID" value="EEB10144.1"/>
    <property type="molecule type" value="Genomic_DNA"/>
</dbReference>
<name>E0V9T8_PEDHC</name>
<evidence type="ECO:0000313" key="3">
    <source>
        <dbReference type="EnsemblMetazoa" id="PHUM020410-PA"/>
    </source>
</evidence>
<dbReference type="Proteomes" id="UP000009046">
    <property type="component" value="Unassembled WGS sequence"/>
</dbReference>
<dbReference type="GeneID" id="8233844"/>
<dbReference type="VEuPathDB" id="VectorBase:PHUM020410"/>
<dbReference type="EnsemblMetazoa" id="PHUM020410-RA">
    <property type="protein sequence ID" value="PHUM020410-PA"/>
    <property type="gene ID" value="PHUM020410"/>
</dbReference>
<proteinExistence type="predicted"/>
<feature type="region of interest" description="Disordered" evidence="1">
    <location>
        <begin position="25"/>
        <end position="52"/>
    </location>
</feature>
<dbReference type="KEGG" id="phu:Phum_PHUM020410"/>
<reference evidence="2" key="1">
    <citation type="submission" date="2007-04" db="EMBL/GenBank/DDBJ databases">
        <title>Annotation of Pediculus humanus corporis strain USDA.</title>
        <authorList>
            <person name="Kirkness E."/>
            <person name="Hannick L."/>
            <person name="Hass B."/>
            <person name="Bruggner R."/>
            <person name="Lawson D."/>
            <person name="Bidwell S."/>
            <person name="Joardar V."/>
            <person name="Caler E."/>
            <person name="Walenz B."/>
            <person name="Inman J."/>
            <person name="Schobel S."/>
            <person name="Galinsky K."/>
            <person name="Amedeo P."/>
            <person name="Strausberg R."/>
        </authorList>
    </citation>
    <scope>NUCLEOTIDE SEQUENCE</scope>
    <source>
        <strain evidence="2">USDA</strain>
    </source>
</reference>
<protein>
    <submittedName>
        <fullName evidence="2">C-terminal pdz ligand of neuronal nitric oxide synthase protein, putative</fullName>
    </submittedName>
</protein>
<keyword evidence="4" id="KW-1185">Reference proteome</keyword>
<dbReference type="eggNOG" id="KOG4815">
    <property type="taxonomic scope" value="Eukaryota"/>
</dbReference>
<evidence type="ECO:0000313" key="2">
    <source>
        <dbReference type="EMBL" id="EEB10144.1"/>
    </source>
</evidence>
<organism>
    <name type="scientific">Pediculus humanus subsp. corporis</name>
    <name type="common">Body louse</name>
    <dbReference type="NCBI Taxonomy" id="121224"/>
    <lineage>
        <taxon>Eukaryota</taxon>
        <taxon>Metazoa</taxon>
        <taxon>Ecdysozoa</taxon>
        <taxon>Arthropoda</taxon>
        <taxon>Hexapoda</taxon>
        <taxon>Insecta</taxon>
        <taxon>Pterygota</taxon>
        <taxon>Neoptera</taxon>
        <taxon>Paraneoptera</taxon>
        <taxon>Psocodea</taxon>
        <taxon>Troctomorpha</taxon>
        <taxon>Phthiraptera</taxon>
        <taxon>Anoplura</taxon>
        <taxon>Pediculidae</taxon>
        <taxon>Pediculus</taxon>
    </lineage>
</organism>
<dbReference type="EMBL" id="AAZO01000246">
    <property type="status" value="NOT_ANNOTATED_CDS"/>
    <property type="molecule type" value="Genomic_DNA"/>
</dbReference>
<dbReference type="AlphaFoldDB" id="E0V9T8"/>
<dbReference type="InterPro" id="IPR051133">
    <property type="entry name" value="Adapter_Engulfment-Domain"/>
</dbReference>
<gene>
    <name evidence="3" type="primary">8233844</name>
    <name evidence="2" type="ORF">Phum_PHUM020410</name>
</gene>
<dbReference type="PANTHER" id="PTHR11232">
    <property type="entry name" value="PHOSPHOTYROSINE INTERACTION DOMAIN-CONTAINING FAMILY MEMBER"/>
    <property type="match status" value="1"/>
</dbReference>
<dbReference type="GO" id="GO:0050998">
    <property type="term" value="F:nitric-oxide synthase binding"/>
    <property type="evidence" value="ECO:0007669"/>
    <property type="project" value="TreeGrafter"/>
</dbReference>
<reference evidence="2" key="2">
    <citation type="submission" date="2007-04" db="EMBL/GenBank/DDBJ databases">
        <title>The genome of the human body louse.</title>
        <authorList>
            <consortium name="The Human Body Louse Genome Consortium"/>
            <person name="Kirkness E."/>
            <person name="Walenz B."/>
            <person name="Hass B."/>
            <person name="Bruggner R."/>
            <person name="Strausberg R."/>
        </authorList>
    </citation>
    <scope>NUCLEOTIDE SEQUENCE</scope>
    <source>
        <strain evidence="2">USDA</strain>
    </source>
</reference>
<dbReference type="PANTHER" id="PTHR11232:SF17">
    <property type="entry name" value="CAPON-LIKE PROTEIN"/>
    <property type="match status" value="1"/>
</dbReference>
<feature type="compositionally biased region" description="Basic and acidic residues" evidence="1">
    <location>
        <begin position="40"/>
        <end position="52"/>
    </location>
</feature>
<evidence type="ECO:0000256" key="1">
    <source>
        <dbReference type="SAM" id="MobiDB-lite"/>
    </source>
</evidence>
<dbReference type="OrthoDB" id="10030336at2759"/>
<dbReference type="STRING" id="121224.E0V9T8"/>
<evidence type="ECO:0000313" key="4">
    <source>
        <dbReference type="Proteomes" id="UP000009046"/>
    </source>
</evidence>
<dbReference type="CTD" id="8233844"/>
<feature type="compositionally biased region" description="Acidic residues" evidence="1">
    <location>
        <begin position="25"/>
        <end position="39"/>
    </location>
</feature>
<dbReference type="InParanoid" id="E0V9T8"/>
<dbReference type="HOGENOM" id="CLU_1070809_0_0_1"/>
<feature type="region of interest" description="Disordered" evidence="1">
    <location>
        <begin position="64"/>
        <end position="116"/>
    </location>
</feature>
<dbReference type="RefSeq" id="XP_002422882.1">
    <property type="nucleotide sequence ID" value="XM_002422837.1"/>
</dbReference>